<evidence type="ECO:0000256" key="3">
    <source>
        <dbReference type="PIRSR" id="PIRSR001235-1"/>
    </source>
</evidence>
<dbReference type="SUPFAM" id="SSF55031">
    <property type="entry name" value="Bacterial exopeptidase dimerisation domain"/>
    <property type="match status" value="1"/>
</dbReference>
<dbReference type="STRING" id="1656094.BFC18_20530"/>
<organism evidence="5 6">
    <name type="scientific">Alteromonas confluentis</name>
    <dbReference type="NCBI Taxonomy" id="1656094"/>
    <lineage>
        <taxon>Bacteria</taxon>
        <taxon>Pseudomonadati</taxon>
        <taxon>Pseudomonadota</taxon>
        <taxon>Gammaproteobacteria</taxon>
        <taxon>Alteromonadales</taxon>
        <taxon>Alteromonadaceae</taxon>
        <taxon>Alteromonas/Salinimonas group</taxon>
        <taxon>Alteromonas</taxon>
    </lineage>
</organism>
<feature type="binding site" evidence="3">
    <location>
        <position position="129"/>
    </location>
    <ligand>
        <name>Zn(2+)</name>
        <dbReference type="ChEBI" id="CHEBI:29105"/>
        <label>2</label>
    </ligand>
</feature>
<evidence type="ECO:0000259" key="4">
    <source>
        <dbReference type="Pfam" id="PF07687"/>
    </source>
</evidence>
<dbReference type="Pfam" id="PF07687">
    <property type="entry name" value="M20_dimer"/>
    <property type="match status" value="1"/>
</dbReference>
<dbReference type="GO" id="GO:0046872">
    <property type="term" value="F:metal ion binding"/>
    <property type="evidence" value="ECO:0007669"/>
    <property type="project" value="UniProtKB-KW"/>
</dbReference>
<dbReference type="SUPFAM" id="SSF53187">
    <property type="entry name" value="Zn-dependent exopeptidases"/>
    <property type="match status" value="1"/>
</dbReference>
<keyword evidence="3" id="KW-0862">Zinc</keyword>
<evidence type="ECO:0000256" key="1">
    <source>
        <dbReference type="ARBA" id="ARBA00006153"/>
    </source>
</evidence>
<dbReference type="InterPro" id="IPR036264">
    <property type="entry name" value="Bact_exopeptidase_dim_dom"/>
</dbReference>
<feature type="binding site" evidence="3">
    <location>
        <position position="83"/>
    </location>
    <ligand>
        <name>Zn(2+)</name>
        <dbReference type="ChEBI" id="CHEBI:29105"/>
        <label>1</label>
    </ligand>
</feature>
<comment type="cofactor">
    <cofactor evidence="3">
        <name>Zn(2+)</name>
        <dbReference type="ChEBI" id="CHEBI:29105"/>
    </cofactor>
    <text evidence="3">Binds 2 Zn(2+) ions per subunit.</text>
</comment>
<sequence length="412" mass="45038">MSVLAINGERLWSTLMEMAQIGGTAKGGCNRQALTDEDKIGRELFIGWCKDIGCTLRVDQMGNMFLRMAGQDNSLAPVITGSHLDTQPTGGKFDGVYGVLAGLEVLRTLHDAGITPLRPIEVAVWTNEEGARFSPAMVGSGVWCGEFDLEYGLSRTDKQGVSIKEALEKIGFLGDEPCKPFPVKAAFELHIEQGPILESLEKPIGVVKGVQGMRWYDLIIDGQPVHAGPTPMEQRRDPFMAQSAIVTELYALAAEYSPLARATFGDIKAEPGSRNTVPARITLAVDLRHPDQTILDEMDAKFREIAKNACEKFNLDFEIKDEWNSPAVEFDKTCVDAMRESVQEKGYAFEEMFSGAGHDSVYTSRVIPTSMIFIPCEKGISHNEAENATPEDIEAGCNVLLGAMLKVANSAE</sequence>
<comment type="caution">
    <text evidence="5">The sequence shown here is derived from an EMBL/GenBank/DDBJ whole genome shotgun (WGS) entry which is preliminary data.</text>
</comment>
<dbReference type="Gene3D" id="3.30.70.360">
    <property type="match status" value="1"/>
</dbReference>
<reference evidence="5 6" key="1">
    <citation type="submission" date="2016-08" db="EMBL/GenBank/DDBJ databases">
        <authorList>
            <person name="Seilhamer J.J."/>
        </authorList>
    </citation>
    <scope>NUCLEOTIDE SEQUENCE [LARGE SCALE GENOMIC DNA]</scope>
    <source>
        <strain evidence="5 6">KCTC 42603</strain>
    </source>
</reference>
<name>A0A1E7Z6J0_9ALTE</name>
<dbReference type="NCBIfam" id="TIGR01879">
    <property type="entry name" value="hydantase"/>
    <property type="match status" value="1"/>
</dbReference>
<dbReference type="PANTHER" id="PTHR32494">
    <property type="entry name" value="ALLANTOATE DEIMINASE-RELATED"/>
    <property type="match status" value="1"/>
</dbReference>
<proteinExistence type="inferred from homology"/>
<dbReference type="RefSeq" id="WP_070127311.1">
    <property type="nucleotide sequence ID" value="NZ_MDHN01000041.1"/>
</dbReference>
<dbReference type="InterPro" id="IPR002933">
    <property type="entry name" value="Peptidase_M20"/>
</dbReference>
<dbReference type="NCBIfam" id="NF009527">
    <property type="entry name" value="PRK12891.1"/>
    <property type="match status" value="1"/>
</dbReference>
<dbReference type="PANTHER" id="PTHR32494:SF5">
    <property type="entry name" value="ALLANTOATE AMIDOHYDROLASE"/>
    <property type="match status" value="1"/>
</dbReference>
<dbReference type="Proteomes" id="UP000175691">
    <property type="component" value="Unassembled WGS sequence"/>
</dbReference>
<feature type="binding site" evidence="3">
    <location>
        <position position="190"/>
    </location>
    <ligand>
        <name>Zn(2+)</name>
        <dbReference type="ChEBI" id="CHEBI:29105"/>
        <label>1</label>
    </ligand>
</feature>
<evidence type="ECO:0000256" key="2">
    <source>
        <dbReference type="ARBA" id="ARBA00022801"/>
    </source>
</evidence>
<protein>
    <submittedName>
        <fullName evidence="5">Zn-dependent hydrolase</fullName>
    </submittedName>
</protein>
<accession>A0A1E7Z6J0</accession>
<keyword evidence="3" id="KW-0479">Metal-binding</keyword>
<keyword evidence="6" id="KW-1185">Reference proteome</keyword>
<dbReference type="PIRSF" id="PIRSF001235">
    <property type="entry name" value="Amidase_carbamoylase"/>
    <property type="match status" value="1"/>
</dbReference>
<evidence type="ECO:0000313" key="5">
    <source>
        <dbReference type="EMBL" id="OFC69120.1"/>
    </source>
</evidence>
<evidence type="ECO:0000313" key="6">
    <source>
        <dbReference type="Proteomes" id="UP000175691"/>
    </source>
</evidence>
<feature type="binding site" evidence="3">
    <location>
        <position position="94"/>
    </location>
    <ligand>
        <name>Zn(2+)</name>
        <dbReference type="ChEBI" id="CHEBI:29105"/>
        <label>2</label>
    </ligand>
</feature>
<feature type="binding site" evidence="3">
    <location>
        <position position="94"/>
    </location>
    <ligand>
        <name>Zn(2+)</name>
        <dbReference type="ChEBI" id="CHEBI:29105"/>
        <label>1</label>
    </ligand>
</feature>
<dbReference type="CDD" id="cd03884">
    <property type="entry name" value="M20_bAS"/>
    <property type="match status" value="1"/>
</dbReference>
<dbReference type="InterPro" id="IPR011650">
    <property type="entry name" value="Peptidase_M20_dimer"/>
</dbReference>
<dbReference type="NCBIfam" id="NF006769">
    <property type="entry name" value="PRK09290.1-3"/>
    <property type="match status" value="1"/>
</dbReference>
<gene>
    <name evidence="5" type="ORF">BFC18_20530</name>
</gene>
<dbReference type="Gene3D" id="3.40.630.10">
    <property type="entry name" value="Zn peptidases"/>
    <property type="match status" value="1"/>
</dbReference>
<dbReference type="AlphaFoldDB" id="A0A1E7Z6J0"/>
<keyword evidence="2 5" id="KW-0378">Hydrolase</keyword>
<feature type="binding site" evidence="3">
    <location>
        <position position="382"/>
    </location>
    <ligand>
        <name>Zn(2+)</name>
        <dbReference type="ChEBI" id="CHEBI:29105"/>
        <label>2</label>
    </ligand>
</feature>
<dbReference type="OrthoDB" id="9808195at2"/>
<comment type="similarity">
    <text evidence="1">Belongs to the peptidase M20 family.</text>
</comment>
<feature type="domain" description="Peptidase M20 dimerisation" evidence="4">
    <location>
        <begin position="210"/>
        <end position="312"/>
    </location>
</feature>
<dbReference type="GO" id="GO:0016813">
    <property type="term" value="F:hydrolase activity, acting on carbon-nitrogen (but not peptide) bonds, in linear amidines"/>
    <property type="evidence" value="ECO:0007669"/>
    <property type="project" value="InterPro"/>
</dbReference>
<dbReference type="InterPro" id="IPR010158">
    <property type="entry name" value="Amidase_Cbmase"/>
</dbReference>
<dbReference type="EMBL" id="MDHN01000041">
    <property type="protein sequence ID" value="OFC69120.1"/>
    <property type="molecule type" value="Genomic_DNA"/>
</dbReference>
<dbReference type="NCBIfam" id="NF006771">
    <property type="entry name" value="PRK09290.1-5"/>
    <property type="match status" value="1"/>
</dbReference>
<dbReference type="Pfam" id="PF01546">
    <property type="entry name" value="Peptidase_M20"/>
    <property type="match status" value="1"/>
</dbReference>